<evidence type="ECO:0000256" key="5">
    <source>
        <dbReference type="ARBA" id="ARBA00022617"/>
    </source>
</evidence>
<dbReference type="InterPro" id="IPR024711">
    <property type="entry name" value="Catalase_clade1/3"/>
</dbReference>
<evidence type="ECO:0000256" key="6">
    <source>
        <dbReference type="ARBA" id="ARBA00022723"/>
    </source>
</evidence>
<evidence type="ECO:0000256" key="10">
    <source>
        <dbReference type="PIRSR" id="PIRSR038928-1"/>
    </source>
</evidence>
<evidence type="ECO:0000256" key="9">
    <source>
        <dbReference type="ARBA" id="ARBA00023324"/>
    </source>
</evidence>
<evidence type="ECO:0000313" key="16">
    <source>
        <dbReference type="Proteomes" id="UP000701341"/>
    </source>
</evidence>
<dbReference type="PRINTS" id="PR00067">
    <property type="entry name" value="CATALASE"/>
</dbReference>
<dbReference type="InterPro" id="IPR018028">
    <property type="entry name" value="Catalase"/>
</dbReference>
<comment type="pathway">
    <text evidence="1">Alkaloid biosynthesis.</text>
</comment>
<dbReference type="GO" id="GO:0005739">
    <property type="term" value="C:mitochondrion"/>
    <property type="evidence" value="ECO:0007669"/>
    <property type="project" value="TreeGrafter"/>
</dbReference>
<evidence type="ECO:0000256" key="12">
    <source>
        <dbReference type="RuleBase" id="RU000498"/>
    </source>
</evidence>
<dbReference type="GO" id="GO:0004096">
    <property type="term" value="F:catalase activity"/>
    <property type="evidence" value="ECO:0007669"/>
    <property type="project" value="UniProtKB-EC"/>
</dbReference>
<dbReference type="EMBL" id="JAAOZQ010000025">
    <property type="protein sequence ID" value="KAF7526015.1"/>
    <property type="molecule type" value="Genomic_DNA"/>
</dbReference>
<reference evidence="15" key="1">
    <citation type="submission" date="2020-02" db="EMBL/GenBank/DDBJ databases">
        <authorList>
            <person name="Lichtner F.J."/>
        </authorList>
    </citation>
    <scope>NUCLEOTIDE SEQUENCE</scope>
    <source>
        <strain evidence="15">G10</strain>
    </source>
</reference>
<evidence type="ECO:0000256" key="8">
    <source>
        <dbReference type="ARBA" id="ARBA00023004"/>
    </source>
</evidence>
<dbReference type="GO" id="GO:0042542">
    <property type="term" value="P:response to hydrogen peroxide"/>
    <property type="evidence" value="ECO:0007669"/>
    <property type="project" value="TreeGrafter"/>
</dbReference>
<dbReference type="GO" id="GO:0020037">
    <property type="term" value="F:heme binding"/>
    <property type="evidence" value="ECO:0007669"/>
    <property type="project" value="InterPro"/>
</dbReference>
<dbReference type="Gene3D" id="2.40.180.10">
    <property type="entry name" value="Catalase core domain"/>
    <property type="match status" value="2"/>
</dbReference>
<evidence type="ECO:0000313" key="15">
    <source>
        <dbReference type="EMBL" id="KAF7526015.1"/>
    </source>
</evidence>
<dbReference type="Pfam" id="PF00199">
    <property type="entry name" value="Catalase"/>
    <property type="match status" value="1"/>
</dbReference>
<evidence type="ECO:0000256" key="13">
    <source>
        <dbReference type="RuleBase" id="RU004142"/>
    </source>
</evidence>
<dbReference type="PANTHER" id="PTHR11465:SF26">
    <property type="entry name" value="CATALASE 2"/>
    <property type="match status" value="1"/>
</dbReference>
<evidence type="ECO:0000256" key="11">
    <source>
        <dbReference type="PIRSR" id="PIRSR038928-2"/>
    </source>
</evidence>
<keyword evidence="8 11" id="KW-0408">Iron</keyword>
<dbReference type="InterPro" id="IPR020835">
    <property type="entry name" value="Catalase_sf"/>
</dbReference>
<organism evidence="15 16">
    <name type="scientific">Penicillium crustosum</name>
    <name type="common">Blue mold fungus</name>
    <dbReference type="NCBI Taxonomy" id="36656"/>
    <lineage>
        <taxon>Eukaryota</taxon>
        <taxon>Fungi</taxon>
        <taxon>Dikarya</taxon>
        <taxon>Ascomycota</taxon>
        <taxon>Pezizomycotina</taxon>
        <taxon>Eurotiomycetes</taxon>
        <taxon>Eurotiomycetidae</taxon>
        <taxon>Eurotiales</taxon>
        <taxon>Aspergillaceae</taxon>
        <taxon>Penicillium</taxon>
    </lineage>
</organism>
<evidence type="ECO:0000256" key="3">
    <source>
        <dbReference type="ARBA" id="ARBA00022559"/>
    </source>
</evidence>
<dbReference type="InterPro" id="IPR011614">
    <property type="entry name" value="Catalase_core"/>
</dbReference>
<dbReference type="GO" id="GO:0009820">
    <property type="term" value="P:alkaloid metabolic process"/>
    <property type="evidence" value="ECO:0007669"/>
    <property type="project" value="UniProtKB-KW"/>
</dbReference>
<keyword evidence="16" id="KW-1185">Reference proteome</keyword>
<keyword evidence="3 12" id="KW-0575">Peroxidase</keyword>
<evidence type="ECO:0000259" key="14">
    <source>
        <dbReference type="SMART" id="SM01060"/>
    </source>
</evidence>
<dbReference type="GO" id="GO:0042744">
    <property type="term" value="P:hydrogen peroxide catabolic process"/>
    <property type="evidence" value="ECO:0007669"/>
    <property type="project" value="UniProtKB-KW"/>
</dbReference>
<gene>
    <name evidence="15" type="ORF">PCG10_004526</name>
</gene>
<dbReference type="PROSITE" id="PS00437">
    <property type="entry name" value="CATALASE_1"/>
    <property type="match status" value="1"/>
</dbReference>
<dbReference type="SUPFAM" id="SSF56634">
    <property type="entry name" value="Heme-dependent catalase-like"/>
    <property type="match status" value="1"/>
</dbReference>
<evidence type="ECO:0000256" key="1">
    <source>
        <dbReference type="ARBA" id="ARBA00004913"/>
    </source>
</evidence>
<proteinExistence type="inferred from homology"/>
<keyword evidence="7 12" id="KW-0560">Oxidoreductase</keyword>
<feature type="active site" evidence="10">
    <location>
        <position position="130"/>
    </location>
</feature>
<dbReference type="PROSITE" id="PS00438">
    <property type="entry name" value="CATALASE_2"/>
    <property type="match status" value="1"/>
</dbReference>
<dbReference type="PIRSF" id="PIRSF038928">
    <property type="entry name" value="Catalase_clade1-3"/>
    <property type="match status" value="1"/>
</dbReference>
<dbReference type="SMART" id="SM01060">
    <property type="entry name" value="Catalase"/>
    <property type="match status" value="1"/>
</dbReference>
<comment type="cofactor">
    <cofactor evidence="11">
        <name>heme</name>
        <dbReference type="ChEBI" id="CHEBI:30413"/>
    </cofactor>
</comment>
<dbReference type="InterPro" id="IPR024708">
    <property type="entry name" value="Catalase_AS"/>
</dbReference>
<dbReference type="InterPro" id="IPR010582">
    <property type="entry name" value="Catalase_immune_responsive"/>
</dbReference>
<dbReference type="InterPro" id="IPR002226">
    <property type="entry name" value="Catalase_haem_BS"/>
</dbReference>
<protein>
    <recommendedName>
        <fullName evidence="12">Catalase</fullName>
        <ecNumber evidence="12">1.11.1.6</ecNumber>
    </recommendedName>
</protein>
<name>A0A9P5GPT9_PENCR</name>
<evidence type="ECO:0000256" key="4">
    <source>
        <dbReference type="ARBA" id="ARBA00022589"/>
    </source>
</evidence>
<dbReference type="EC" id="1.11.1.6" evidence="12"/>
<comment type="catalytic activity">
    <reaction evidence="12">
        <text>2 H2O2 = O2 + 2 H2O</text>
        <dbReference type="Rhea" id="RHEA:20309"/>
        <dbReference type="ChEBI" id="CHEBI:15377"/>
        <dbReference type="ChEBI" id="CHEBI:15379"/>
        <dbReference type="ChEBI" id="CHEBI:16240"/>
        <dbReference type="EC" id="1.11.1.6"/>
    </reaction>
</comment>
<feature type="active site" evidence="10">
    <location>
        <position position="57"/>
    </location>
</feature>
<dbReference type="GO" id="GO:0005777">
    <property type="term" value="C:peroxisome"/>
    <property type="evidence" value="ECO:0007669"/>
    <property type="project" value="TreeGrafter"/>
</dbReference>
<dbReference type="AlphaFoldDB" id="A0A9P5GPT9"/>
<keyword evidence="9 12" id="KW-0376">Hydrogen peroxide</keyword>
<feature type="domain" description="Catalase core" evidence="14">
    <location>
        <begin position="7"/>
        <end position="364"/>
    </location>
</feature>
<keyword evidence="4" id="KW-0017">Alkaloid metabolism</keyword>
<evidence type="ECO:0000256" key="2">
    <source>
        <dbReference type="ARBA" id="ARBA00005329"/>
    </source>
</evidence>
<comment type="function">
    <text evidence="13">Catalyzes the degradation of hydrogen peroxide (H(2)O(2)) generated by peroxisomal oxidases to water and oxygen, thereby protecting cells from the toxic effects of hydrogen peroxide.</text>
</comment>
<sequence length="459" mass="51235">MTNHTFTLAEGQPIADPSVSTTLPTFGGGGLTTLGDTLLIETLSHFNRERIPERVVHAKAAGAWGEFEVTNDISALTSAKFLNGVGKKTPVLFRLSTTGGEKGSADTVRDVRGFSVKFFTEEGNHDIVGNHIFWDFHANQPESVHALMHLFGNRGIPDSIRRVTGFGVHTFKMVSADGGFRYCKFHFRPTQNITHFSGQEGTRMAGANADFHTQDLWDAIARGDLPAWKLFVQIMEPEQAETYGRALFDITKVWPHKEFPLIEVGQMTLNKNPENYFAEIEQAAFSPSNMVPGIAMTPDPMLQARMFAYPDAQRYRLGVNYTQLPSNRAICPVYAPFERDGMGTVTRNYGGDPNYVRSSLGTGVPSQTVSNVRHTERILRNAVLGHNEILVDDEDFLQPRELWNRVFDEAERRQWVSNVSETLEDVPDQLKEAVAAMFSKVDPRIGQLLEAKAKNSSRL</sequence>
<accession>A0A9P5GPT9</accession>
<dbReference type="PANTHER" id="PTHR11465">
    <property type="entry name" value="CATALASE"/>
    <property type="match status" value="1"/>
</dbReference>
<keyword evidence="6 11" id="KW-0479">Metal-binding</keyword>
<dbReference type="Pfam" id="PF06628">
    <property type="entry name" value="Catalase-rel"/>
    <property type="match status" value="1"/>
</dbReference>
<keyword evidence="5 11" id="KW-0349">Heme</keyword>
<comment type="similarity">
    <text evidence="2 12">Belongs to the catalase family.</text>
</comment>
<dbReference type="Proteomes" id="UP000701341">
    <property type="component" value="Unassembled WGS sequence"/>
</dbReference>
<comment type="caution">
    <text evidence="15">The sequence shown here is derived from an EMBL/GenBank/DDBJ whole genome shotgun (WGS) entry which is preliminary data.</text>
</comment>
<dbReference type="PROSITE" id="PS51402">
    <property type="entry name" value="CATALASE_3"/>
    <property type="match status" value="1"/>
</dbReference>
<feature type="binding site" description="axial binding residue" evidence="11">
    <location>
        <position position="309"/>
    </location>
    <ligand>
        <name>heme</name>
        <dbReference type="ChEBI" id="CHEBI:30413"/>
    </ligand>
    <ligandPart>
        <name>Fe</name>
        <dbReference type="ChEBI" id="CHEBI:18248"/>
    </ligandPart>
</feature>
<evidence type="ECO:0000256" key="7">
    <source>
        <dbReference type="ARBA" id="ARBA00023002"/>
    </source>
</evidence>
<dbReference type="GO" id="GO:0046872">
    <property type="term" value="F:metal ion binding"/>
    <property type="evidence" value="ECO:0007669"/>
    <property type="project" value="UniProtKB-KW"/>
</dbReference>